<keyword evidence="2" id="KW-0540">Nuclease</keyword>
<dbReference type="Gene3D" id="3.60.10.10">
    <property type="entry name" value="Endonuclease/exonuclease/phosphatase"/>
    <property type="match status" value="1"/>
</dbReference>
<reference evidence="2" key="1">
    <citation type="journal article" date="2021" name="PeerJ">
        <title>Extensive microbial diversity within the chicken gut microbiome revealed by metagenomics and culture.</title>
        <authorList>
            <person name="Gilroy R."/>
            <person name="Ravi A."/>
            <person name="Getino M."/>
            <person name="Pursley I."/>
            <person name="Horton D.L."/>
            <person name="Alikhan N.F."/>
            <person name="Baker D."/>
            <person name="Gharbi K."/>
            <person name="Hall N."/>
            <person name="Watson M."/>
            <person name="Adriaenssens E.M."/>
            <person name="Foster-Nyarko E."/>
            <person name="Jarju S."/>
            <person name="Secka A."/>
            <person name="Antonio M."/>
            <person name="Oren A."/>
            <person name="Chaudhuri R.R."/>
            <person name="La Ragione R."/>
            <person name="Hildebrand F."/>
            <person name="Pallen M.J."/>
        </authorList>
    </citation>
    <scope>NUCLEOTIDE SEQUENCE</scope>
    <source>
        <strain evidence="2">ChiGjej5B5-22894</strain>
    </source>
</reference>
<dbReference type="GO" id="GO:0004519">
    <property type="term" value="F:endonuclease activity"/>
    <property type="evidence" value="ECO:0007669"/>
    <property type="project" value="UniProtKB-KW"/>
</dbReference>
<dbReference type="InterPro" id="IPR005135">
    <property type="entry name" value="Endo/exonuclease/phosphatase"/>
</dbReference>
<sequence length="273" mass="30569">HVMSFNIRLDLSRADEAASFGLAATQAGEADHWPDRRPLVTELLRREQPTLLGVQEAKFRQLAAIEEALPGHRYVGYGRHGGSSDEHSALFYDRDRFELLAWDQTWLSDTPELIGSTSWGNEISRLVVWARLRDRATGTELGVINTHFDHRSEPARLRSAEALIALREHPELADLPLVITGDFNAIAEQSEAYTDLVEGGPYADAWHSAEQQLTPAWGTFPNYGEPVEGDRRIDWVLTSEEIEVEQAAINIWRAEDGAFPSDHTPVQVLIALP</sequence>
<keyword evidence="2" id="KW-0378">Hydrolase</keyword>
<dbReference type="CDD" id="cd09083">
    <property type="entry name" value="EEP-1"/>
    <property type="match status" value="1"/>
</dbReference>
<gene>
    <name evidence="2" type="ORF">K8V81_03060</name>
</gene>
<reference evidence="2" key="2">
    <citation type="submission" date="2021-09" db="EMBL/GenBank/DDBJ databases">
        <authorList>
            <person name="Gilroy R."/>
        </authorList>
    </citation>
    <scope>NUCLEOTIDE SEQUENCE</scope>
    <source>
        <strain evidence="2">ChiGjej5B5-22894</strain>
    </source>
</reference>
<dbReference type="GO" id="GO:0000175">
    <property type="term" value="F:3'-5'-RNA exonuclease activity"/>
    <property type="evidence" value="ECO:0007669"/>
    <property type="project" value="TreeGrafter"/>
</dbReference>
<protein>
    <submittedName>
        <fullName evidence="2">Endonuclease/exonuclease/phosphatase family protein</fullName>
    </submittedName>
</protein>
<name>A0A921MUN5_9MICO</name>
<dbReference type="InterPro" id="IPR050410">
    <property type="entry name" value="CCR4/nocturin_mRNA_transcr"/>
</dbReference>
<accession>A0A921MUN5</accession>
<evidence type="ECO:0000259" key="1">
    <source>
        <dbReference type="Pfam" id="PF03372"/>
    </source>
</evidence>
<dbReference type="PANTHER" id="PTHR12121:SF36">
    <property type="entry name" value="ENDONUCLEASE_EXONUCLEASE_PHOSPHATASE DOMAIN-CONTAINING PROTEIN"/>
    <property type="match status" value="1"/>
</dbReference>
<dbReference type="PANTHER" id="PTHR12121">
    <property type="entry name" value="CARBON CATABOLITE REPRESSOR PROTEIN 4"/>
    <property type="match status" value="1"/>
</dbReference>
<evidence type="ECO:0000313" key="2">
    <source>
        <dbReference type="EMBL" id="HJG90685.1"/>
    </source>
</evidence>
<dbReference type="Pfam" id="PF03372">
    <property type="entry name" value="Exo_endo_phos"/>
    <property type="match status" value="1"/>
</dbReference>
<dbReference type="SUPFAM" id="SSF56219">
    <property type="entry name" value="DNase I-like"/>
    <property type="match status" value="1"/>
</dbReference>
<organism evidence="2 3">
    <name type="scientific">Brachybacterium massiliense</name>
    <dbReference type="NCBI Taxonomy" id="1755098"/>
    <lineage>
        <taxon>Bacteria</taxon>
        <taxon>Bacillati</taxon>
        <taxon>Actinomycetota</taxon>
        <taxon>Actinomycetes</taxon>
        <taxon>Micrococcales</taxon>
        <taxon>Dermabacteraceae</taxon>
        <taxon>Brachybacterium</taxon>
    </lineage>
</organism>
<feature type="non-terminal residue" evidence="2">
    <location>
        <position position="1"/>
    </location>
</feature>
<dbReference type="InterPro" id="IPR036691">
    <property type="entry name" value="Endo/exonu/phosph_ase_sf"/>
</dbReference>
<dbReference type="Proteomes" id="UP000742460">
    <property type="component" value="Unassembled WGS sequence"/>
</dbReference>
<proteinExistence type="predicted"/>
<dbReference type="AlphaFoldDB" id="A0A921MUN5"/>
<keyword evidence="2" id="KW-0255">Endonuclease</keyword>
<dbReference type="EMBL" id="DYUE01000080">
    <property type="protein sequence ID" value="HJG90685.1"/>
    <property type="molecule type" value="Genomic_DNA"/>
</dbReference>
<feature type="domain" description="Endonuclease/exonuclease/phosphatase" evidence="1">
    <location>
        <begin position="3"/>
        <end position="263"/>
    </location>
</feature>
<evidence type="ECO:0000313" key="3">
    <source>
        <dbReference type="Proteomes" id="UP000742460"/>
    </source>
</evidence>
<comment type="caution">
    <text evidence="2">The sequence shown here is derived from an EMBL/GenBank/DDBJ whole genome shotgun (WGS) entry which is preliminary data.</text>
</comment>